<feature type="region of interest" description="Disordered" evidence="1">
    <location>
        <begin position="161"/>
        <end position="192"/>
    </location>
</feature>
<reference evidence="2 3" key="1">
    <citation type="submission" date="2019-05" db="EMBL/GenBank/DDBJ databases">
        <title>Another draft genome of Portunus trituberculatus and its Hox gene families provides insights of decapod evolution.</title>
        <authorList>
            <person name="Jeong J.-H."/>
            <person name="Song I."/>
            <person name="Kim S."/>
            <person name="Choi T."/>
            <person name="Kim D."/>
            <person name="Ryu S."/>
            <person name="Kim W."/>
        </authorList>
    </citation>
    <scope>NUCLEOTIDE SEQUENCE [LARGE SCALE GENOMIC DNA]</scope>
    <source>
        <tissue evidence="2">Muscle</tissue>
    </source>
</reference>
<comment type="caution">
    <text evidence="2">The sequence shown here is derived from an EMBL/GenBank/DDBJ whole genome shotgun (WGS) entry which is preliminary data.</text>
</comment>
<proteinExistence type="predicted"/>
<keyword evidence="3" id="KW-1185">Reference proteome</keyword>
<sequence>MAPICPTSPIPPQDYPKRRCLCQLKEPEKTSGISNNFTSSSFPPLFHPDGTTAVSSVFKAELFSKTIANNSTLDDSVLVPPSPPHIDYFMSSINILRNDVFHNSSATAATSMTHFQRFHHCESTVPPFTLTLGFFHARLTLTLLPIAPPFYGKKEEGLTITLESSTPKTRKGNKGKNRRKKHVDSSREEELD</sequence>
<gene>
    <name evidence="2" type="ORF">E2C01_024439</name>
</gene>
<protein>
    <submittedName>
        <fullName evidence="2">Uncharacterized protein</fullName>
    </submittedName>
</protein>
<evidence type="ECO:0000313" key="2">
    <source>
        <dbReference type="EMBL" id="MPC31160.1"/>
    </source>
</evidence>
<name>A0A5B7EAC9_PORTR</name>
<feature type="compositionally biased region" description="Basic residues" evidence="1">
    <location>
        <begin position="168"/>
        <end position="182"/>
    </location>
</feature>
<dbReference type="AlphaFoldDB" id="A0A5B7EAC9"/>
<accession>A0A5B7EAC9</accession>
<dbReference type="Proteomes" id="UP000324222">
    <property type="component" value="Unassembled WGS sequence"/>
</dbReference>
<feature type="compositionally biased region" description="Basic and acidic residues" evidence="1">
    <location>
        <begin position="183"/>
        <end position="192"/>
    </location>
</feature>
<organism evidence="2 3">
    <name type="scientific">Portunus trituberculatus</name>
    <name type="common">Swimming crab</name>
    <name type="synonym">Neptunus trituberculatus</name>
    <dbReference type="NCBI Taxonomy" id="210409"/>
    <lineage>
        <taxon>Eukaryota</taxon>
        <taxon>Metazoa</taxon>
        <taxon>Ecdysozoa</taxon>
        <taxon>Arthropoda</taxon>
        <taxon>Crustacea</taxon>
        <taxon>Multicrustacea</taxon>
        <taxon>Malacostraca</taxon>
        <taxon>Eumalacostraca</taxon>
        <taxon>Eucarida</taxon>
        <taxon>Decapoda</taxon>
        <taxon>Pleocyemata</taxon>
        <taxon>Brachyura</taxon>
        <taxon>Eubrachyura</taxon>
        <taxon>Portunoidea</taxon>
        <taxon>Portunidae</taxon>
        <taxon>Portuninae</taxon>
        <taxon>Portunus</taxon>
    </lineage>
</organism>
<evidence type="ECO:0000256" key="1">
    <source>
        <dbReference type="SAM" id="MobiDB-lite"/>
    </source>
</evidence>
<evidence type="ECO:0000313" key="3">
    <source>
        <dbReference type="Proteomes" id="UP000324222"/>
    </source>
</evidence>
<dbReference type="EMBL" id="VSRR010002379">
    <property type="protein sequence ID" value="MPC31160.1"/>
    <property type="molecule type" value="Genomic_DNA"/>
</dbReference>